<dbReference type="AlphaFoldDB" id="A0A2S2QCI5"/>
<evidence type="ECO:0000313" key="2">
    <source>
        <dbReference type="EMBL" id="MBY74912.1"/>
    </source>
</evidence>
<reference evidence="2" key="1">
    <citation type="submission" date="2018-04" db="EMBL/GenBank/DDBJ databases">
        <title>Transcriptome assembly of Sipha flava.</title>
        <authorList>
            <person name="Scully E.D."/>
            <person name="Geib S.M."/>
            <person name="Palmer N.A."/>
            <person name="Koch K."/>
            <person name="Bradshaw J."/>
            <person name="Heng-Moss T."/>
            <person name="Sarath G."/>
        </authorList>
    </citation>
    <scope>NUCLEOTIDE SEQUENCE</scope>
</reference>
<gene>
    <name evidence="2" type="ORF">g.133553</name>
</gene>
<name>A0A2S2QCI5_9HEMI</name>
<feature type="region of interest" description="Disordered" evidence="1">
    <location>
        <begin position="1"/>
        <end position="33"/>
    </location>
</feature>
<protein>
    <submittedName>
        <fullName evidence="2">Uncharacterized protein</fullName>
    </submittedName>
</protein>
<feature type="region of interest" description="Disordered" evidence="1">
    <location>
        <begin position="90"/>
        <end position="112"/>
    </location>
</feature>
<evidence type="ECO:0000256" key="1">
    <source>
        <dbReference type="SAM" id="MobiDB-lite"/>
    </source>
</evidence>
<dbReference type="EMBL" id="GGMS01005709">
    <property type="protein sequence ID" value="MBY74912.1"/>
    <property type="molecule type" value="Transcribed_RNA"/>
</dbReference>
<proteinExistence type="predicted"/>
<organism evidence="2">
    <name type="scientific">Sipha flava</name>
    <name type="common">yellow sugarcane aphid</name>
    <dbReference type="NCBI Taxonomy" id="143950"/>
    <lineage>
        <taxon>Eukaryota</taxon>
        <taxon>Metazoa</taxon>
        <taxon>Ecdysozoa</taxon>
        <taxon>Arthropoda</taxon>
        <taxon>Hexapoda</taxon>
        <taxon>Insecta</taxon>
        <taxon>Pterygota</taxon>
        <taxon>Neoptera</taxon>
        <taxon>Paraneoptera</taxon>
        <taxon>Hemiptera</taxon>
        <taxon>Sternorrhyncha</taxon>
        <taxon>Aphidomorpha</taxon>
        <taxon>Aphidoidea</taxon>
        <taxon>Aphididae</taxon>
        <taxon>Sipha</taxon>
    </lineage>
</organism>
<accession>A0A2S2QCI5</accession>
<sequence>MLPDVFQSTSGPPEDRDPRISSTRSRTVGPAADTAAGFRSTTRLAFADVRVNGPHHHHGCHRNIIVPRSITSDIILSLLRFYSKNNTYSYGVRPGQDQPHESTSRSHFVRTR</sequence>
<feature type="compositionally biased region" description="Polar residues" evidence="1">
    <location>
        <begin position="1"/>
        <end position="11"/>
    </location>
</feature>